<dbReference type="SFLD" id="SFLDS00052">
    <property type="entry name" value="Ferric_Reductase_Domain"/>
    <property type="match status" value="1"/>
</dbReference>
<comment type="subcellular location">
    <subcellularLocation>
        <location evidence="1">Membrane</location>
        <topology evidence="1">Multi-pass membrane protein</topology>
    </subcellularLocation>
</comment>
<evidence type="ECO:0000256" key="5">
    <source>
        <dbReference type="ARBA" id="ARBA00023065"/>
    </source>
</evidence>
<dbReference type="Pfam" id="PF08022">
    <property type="entry name" value="FAD_binding_8"/>
    <property type="match status" value="1"/>
</dbReference>
<feature type="transmembrane region" description="Helical" evidence="7">
    <location>
        <begin position="204"/>
        <end position="227"/>
    </location>
</feature>
<gene>
    <name evidence="9" type="ORF">HK097_001722</name>
</gene>
<feature type="transmembrane region" description="Helical" evidence="7">
    <location>
        <begin position="56"/>
        <end position="77"/>
    </location>
</feature>
<reference evidence="9" key="1">
    <citation type="submission" date="2020-05" db="EMBL/GenBank/DDBJ databases">
        <title>Phylogenomic resolution of chytrid fungi.</title>
        <authorList>
            <person name="Stajich J.E."/>
            <person name="Amses K."/>
            <person name="Simmons R."/>
            <person name="Seto K."/>
            <person name="Myers J."/>
            <person name="Bonds A."/>
            <person name="Quandt C.A."/>
            <person name="Barry K."/>
            <person name="Liu P."/>
            <person name="Grigoriev I."/>
            <person name="Longcore J.E."/>
            <person name="James T.Y."/>
        </authorList>
    </citation>
    <scope>NUCLEOTIDE SEQUENCE</scope>
    <source>
        <strain evidence="9">JEL0318</strain>
    </source>
</reference>
<organism evidence="9 10">
    <name type="scientific">Rhizophlyctis rosea</name>
    <dbReference type="NCBI Taxonomy" id="64517"/>
    <lineage>
        <taxon>Eukaryota</taxon>
        <taxon>Fungi</taxon>
        <taxon>Fungi incertae sedis</taxon>
        <taxon>Chytridiomycota</taxon>
        <taxon>Chytridiomycota incertae sedis</taxon>
        <taxon>Chytridiomycetes</taxon>
        <taxon>Rhizophlyctidales</taxon>
        <taxon>Rhizophlyctidaceae</taxon>
        <taxon>Rhizophlyctis</taxon>
    </lineage>
</organism>
<dbReference type="PANTHER" id="PTHR11972:SF69">
    <property type="entry name" value="FERRIC REDUCTION OXIDASE 6-RELATED"/>
    <property type="match status" value="1"/>
</dbReference>
<keyword evidence="6 7" id="KW-0472">Membrane</keyword>
<protein>
    <recommendedName>
        <fullName evidence="8">FAD-binding FR-type domain-containing protein</fullName>
    </recommendedName>
</protein>
<keyword evidence="10" id="KW-1185">Reference proteome</keyword>
<dbReference type="SUPFAM" id="SSF52343">
    <property type="entry name" value="Ferredoxin reductase-like, C-terminal NADP-linked domain"/>
    <property type="match status" value="1"/>
</dbReference>
<feature type="transmembrane region" description="Helical" evidence="7">
    <location>
        <begin position="15"/>
        <end position="35"/>
    </location>
</feature>
<dbReference type="CDD" id="cd06186">
    <property type="entry name" value="NOX_Duox_like_FAD_NADP"/>
    <property type="match status" value="1"/>
</dbReference>
<dbReference type="AlphaFoldDB" id="A0AAD5X3F2"/>
<evidence type="ECO:0000313" key="9">
    <source>
        <dbReference type="EMBL" id="KAJ3054477.1"/>
    </source>
</evidence>
<feature type="transmembrane region" description="Helical" evidence="7">
    <location>
        <begin position="108"/>
        <end position="126"/>
    </location>
</feature>
<evidence type="ECO:0000259" key="8">
    <source>
        <dbReference type="PROSITE" id="PS51384"/>
    </source>
</evidence>
<evidence type="ECO:0000256" key="6">
    <source>
        <dbReference type="ARBA" id="ARBA00023136"/>
    </source>
</evidence>
<comment type="caution">
    <text evidence="9">The sequence shown here is derived from an EMBL/GenBank/DDBJ whole genome shotgun (WGS) entry which is preliminary data.</text>
</comment>
<keyword evidence="2 7" id="KW-0812">Transmembrane</keyword>
<feature type="transmembrane region" description="Helical" evidence="7">
    <location>
        <begin position="279"/>
        <end position="297"/>
    </location>
</feature>
<keyword evidence="5" id="KW-0406">Ion transport</keyword>
<keyword evidence="3 7" id="KW-1133">Transmembrane helix</keyword>
<evidence type="ECO:0000256" key="2">
    <source>
        <dbReference type="ARBA" id="ARBA00022692"/>
    </source>
</evidence>
<evidence type="ECO:0000256" key="4">
    <source>
        <dbReference type="ARBA" id="ARBA00023002"/>
    </source>
</evidence>
<dbReference type="InterPro" id="IPR039261">
    <property type="entry name" value="FNR_nucleotide-bd"/>
</dbReference>
<dbReference type="GO" id="GO:0005886">
    <property type="term" value="C:plasma membrane"/>
    <property type="evidence" value="ECO:0007669"/>
    <property type="project" value="TreeGrafter"/>
</dbReference>
<keyword evidence="5" id="KW-0813">Transport</keyword>
<sequence length="615" mass="68126">MTIPYTQHRLNPSSAGVIAAAALMPLSVLASVLMIRNGGRLCIAQDCPEKHREDTVWTSVFVYYAFLLLVAIITFIYQRAPIFYAHPSKTMRLSLPWSTRPGLLLSEVGMWIAVIALQIGQTWLWFSVYGFNRDEGDVFGEDRGEPTVLGLDWVDWKILYKVLGYPAAIQIALTLLPTSRAGILSSVFRIPFDVALSFHRASGWLAVAFSALHGIAFCIFALLRGGVKLLMLYFFFWGADERRWRSYTGWVEAVGLISFLLFTWVAFNSLESIRRKTFNWFYFNHFAVLGAILTAFMHASPVIHFGLPALSLYVADGFVRIFNRAFAFEAGRLVVEACGYVRLDVLDCDMETRPGQWVSINIPMVSEMEWHPFTVVSSAMPKTPPQPTTATLSEISETTPLLSSSSSSALVSTTQPHQTGMTLIIKPVASEKSWTRSLVRAFEDQKTLDPESSNPHIKVHIEGPYGTLPPQFLNSPYFLIIVGGSGVPGGIRLACAALEKPSTKGIKFVWTTREEEAESLSCYREMVELGKRRGGGILDASVVVTAQGEGRGRIDVRGLVCEYVQGVRRRDRGATTSLYACGPGSLESAVRGATADRRCRESGGRLVVQIEGYSR</sequence>
<dbReference type="InterPro" id="IPR017927">
    <property type="entry name" value="FAD-bd_FR_type"/>
</dbReference>
<evidence type="ECO:0000256" key="1">
    <source>
        <dbReference type="ARBA" id="ARBA00004141"/>
    </source>
</evidence>
<dbReference type="SFLD" id="SFLDG01168">
    <property type="entry name" value="Ferric_reductase_subgroup_(FRE"/>
    <property type="match status" value="1"/>
</dbReference>
<evidence type="ECO:0000256" key="3">
    <source>
        <dbReference type="ARBA" id="ARBA00022989"/>
    </source>
</evidence>
<dbReference type="Gene3D" id="3.40.50.80">
    <property type="entry name" value="Nucleotide-binding domain of ferredoxin-NADP reductase (FNR) module"/>
    <property type="match status" value="1"/>
</dbReference>
<keyword evidence="4" id="KW-0560">Oxidoreductase</keyword>
<dbReference type="GO" id="GO:0006811">
    <property type="term" value="P:monoatomic ion transport"/>
    <property type="evidence" value="ECO:0007669"/>
    <property type="project" value="UniProtKB-KW"/>
</dbReference>
<proteinExistence type="predicted"/>
<dbReference type="GO" id="GO:0016491">
    <property type="term" value="F:oxidoreductase activity"/>
    <property type="evidence" value="ECO:0007669"/>
    <property type="project" value="UniProtKB-KW"/>
</dbReference>
<dbReference type="Proteomes" id="UP001212841">
    <property type="component" value="Unassembled WGS sequence"/>
</dbReference>
<dbReference type="EMBL" id="JADGJD010000135">
    <property type="protein sequence ID" value="KAJ3054477.1"/>
    <property type="molecule type" value="Genomic_DNA"/>
</dbReference>
<feature type="transmembrane region" description="Helical" evidence="7">
    <location>
        <begin position="247"/>
        <end position="267"/>
    </location>
</feature>
<feature type="domain" description="FAD-binding FR-type" evidence="8">
    <location>
        <begin position="323"/>
        <end position="471"/>
    </location>
</feature>
<dbReference type="InterPro" id="IPR013112">
    <property type="entry name" value="FAD-bd_8"/>
</dbReference>
<dbReference type="Pfam" id="PF01794">
    <property type="entry name" value="Ferric_reduct"/>
    <property type="match status" value="1"/>
</dbReference>
<evidence type="ECO:0000256" key="7">
    <source>
        <dbReference type="SAM" id="Phobius"/>
    </source>
</evidence>
<accession>A0AAD5X3F2</accession>
<evidence type="ECO:0000313" key="10">
    <source>
        <dbReference type="Proteomes" id="UP001212841"/>
    </source>
</evidence>
<dbReference type="InterPro" id="IPR050369">
    <property type="entry name" value="RBOH/FRE"/>
</dbReference>
<dbReference type="PANTHER" id="PTHR11972">
    <property type="entry name" value="NADPH OXIDASE"/>
    <property type="match status" value="1"/>
</dbReference>
<name>A0AAD5X3F2_9FUNG</name>
<dbReference type="PROSITE" id="PS51384">
    <property type="entry name" value="FAD_FR"/>
    <property type="match status" value="1"/>
</dbReference>
<dbReference type="InterPro" id="IPR013130">
    <property type="entry name" value="Fe3_Rdtase_TM_dom"/>
</dbReference>